<dbReference type="InterPro" id="IPR013103">
    <property type="entry name" value="RVT_2"/>
</dbReference>
<dbReference type="SUPFAM" id="SSF56672">
    <property type="entry name" value="DNA/RNA polymerases"/>
    <property type="match status" value="1"/>
</dbReference>
<dbReference type="EMBL" id="QGNW01000110">
    <property type="protein sequence ID" value="RVW96025.1"/>
    <property type="molecule type" value="Genomic_DNA"/>
</dbReference>
<feature type="domain" description="Reverse transcriptase Ty1/copia-type" evidence="1">
    <location>
        <begin position="2"/>
        <end position="83"/>
    </location>
</feature>
<reference evidence="2 3" key="1">
    <citation type="journal article" date="2018" name="PLoS Genet.">
        <title>Population sequencing reveals clonal diversity and ancestral inbreeding in the grapevine cultivar Chardonnay.</title>
        <authorList>
            <person name="Roach M.J."/>
            <person name="Johnson D.L."/>
            <person name="Bohlmann J."/>
            <person name="van Vuuren H.J."/>
            <person name="Jones S.J."/>
            <person name="Pretorius I.S."/>
            <person name="Schmidt S.A."/>
            <person name="Borneman A.R."/>
        </authorList>
    </citation>
    <scope>NUCLEOTIDE SEQUENCE [LARGE SCALE GENOMIC DNA]</scope>
    <source>
        <strain evidence="3">cv. Chardonnay</strain>
        <tissue evidence="2">Leaf</tissue>
    </source>
</reference>
<gene>
    <name evidence="2" type="primary">RE1_3489</name>
    <name evidence="2" type="ORF">CK203_027661</name>
</gene>
<feature type="domain" description="Reverse transcriptase Ty1/copia-type" evidence="1">
    <location>
        <begin position="96"/>
        <end position="199"/>
    </location>
</feature>
<comment type="caution">
    <text evidence="2">The sequence shown here is derived from an EMBL/GenBank/DDBJ whole genome shotgun (WGS) entry which is preliminary data.</text>
</comment>
<evidence type="ECO:0000313" key="3">
    <source>
        <dbReference type="Proteomes" id="UP000288805"/>
    </source>
</evidence>
<organism evidence="2 3">
    <name type="scientific">Vitis vinifera</name>
    <name type="common">Grape</name>
    <dbReference type="NCBI Taxonomy" id="29760"/>
    <lineage>
        <taxon>Eukaryota</taxon>
        <taxon>Viridiplantae</taxon>
        <taxon>Streptophyta</taxon>
        <taxon>Embryophyta</taxon>
        <taxon>Tracheophyta</taxon>
        <taxon>Spermatophyta</taxon>
        <taxon>Magnoliopsida</taxon>
        <taxon>eudicotyledons</taxon>
        <taxon>Gunneridae</taxon>
        <taxon>Pentapetalae</taxon>
        <taxon>rosids</taxon>
        <taxon>Vitales</taxon>
        <taxon>Vitaceae</taxon>
        <taxon>Viteae</taxon>
        <taxon>Vitis</taxon>
    </lineage>
</organism>
<sequence length="259" mass="29582">MGCKWVFTTTYKSDGTLERYIVRLVAKGFTQTYGIDYLETFALVAKLNTVRILLSLATTLDWPLQQLDIKNAFLNGDLKKFICILRRVLNKGLDQRQGYSQAQTNHTMFIKLLGDGKITILIVYVDDIILTEDDENEMNRLKTCLTAEFEIKDLGSLRYFLGIEVAWSKKGIVVSQRKYILDLLKETRMSGYKPVDTPIDPNKNLGDSKQKAPVDTAHYQRLVGKLIYLSHTRLDIAFAVSMVSQFMHSPSKEHLEAAY</sequence>
<dbReference type="Proteomes" id="UP000288805">
    <property type="component" value="Unassembled WGS sequence"/>
</dbReference>
<dbReference type="Pfam" id="PF07727">
    <property type="entry name" value="RVT_2"/>
    <property type="match status" value="2"/>
</dbReference>
<dbReference type="InterPro" id="IPR043502">
    <property type="entry name" value="DNA/RNA_pol_sf"/>
</dbReference>
<proteinExistence type="predicted"/>
<dbReference type="AlphaFoldDB" id="A0A438IH08"/>
<evidence type="ECO:0000259" key="1">
    <source>
        <dbReference type="Pfam" id="PF07727"/>
    </source>
</evidence>
<protein>
    <submittedName>
        <fullName evidence="2">Retrovirus-related Pol polyprotein from transposon RE1</fullName>
    </submittedName>
</protein>
<evidence type="ECO:0000313" key="2">
    <source>
        <dbReference type="EMBL" id="RVW96025.1"/>
    </source>
</evidence>
<accession>A0A438IH08</accession>
<dbReference type="PANTHER" id="PTHR11439:SF440">
    <property type="entry name" value="INTEGRASE CATALYTIC DOMAIN-CONTAINING PROTEIN"/>
    <property type="match status" value="1"/>
</dbReference>
<dbReference type="PANTHER" id="PTHR11439">
    <property type="entry name" value="GAG-POL-RELATED RETROTRANSPOSON"/>
    <property type="match status" value="1"/>
</dbReference>
<name>A0A438IH08_VITVI</name>